<evidence type="ECO:0000313" key="3">
    <source>
        <dbReference type="Proteomes" id="UP001344888"/>
    </source>
</evidence>
<reference evidence="2 3" key="1">
    <citation type="submission" date="2023-03" db="EMBL/GenBank/DDBJ databases">
        <title>Bacillus Genome Sequencing.</title>
        <authorList>
            <person name="Dunlap C."/>
        </authorList>
    </citation>
    <scope>NUCLEOTIDE SEQUENCE [LARGE SCALE GENOMIC DNA]</scope>
    <source>
        <strain evidence="2 3">B-59205</strain>
    </source>
</reference>
<dbReference type="GO" id="GO:0006352">
    <property type="term" value="P:DNA-templated transcription initiation"/>
    <property type="evidence" value="ECO:0007669"/>
    <property type="project" value="InterPro"/>
</dbReference>
<dbReference type="Proteomes" id="UP001344888">
    <property type="component" value="Unassembled WGS sequence"/>
</dbReference>
<sequence>MAKYFPDLIEEYKQSLKNLQAVGGCTSMERDLKEAIQWMETGYDPAEYRAAIRKDCYVMDHYLMQQFLLSIDFTVPDMDEQQLNEEEERIDSIQLIVKEAMAGLTENERKVFVLIRGEYMTFSKVANILEITRSSVQSYLRRAELKIKNNIDGKKLLCHGSGYVMKNSF</sequence>
<dbReference type="Gene3D" id="1.10.10.10">
    <property type="entry name" value="Winged helix-like DNA-binding domain superfamily/Winged helix DNA-binding domain"/>
    <property type="match status" value="1"/>
</dbReference>
<feature type="domain" description="RNA polymerase sigma-70 region 4" evidence="1">
    <location>
        <begin position="100"/>
        <end position="148"/>
    </location>
</feature>
<dbReference type="InterPro" id="IPR013324">
    <property type="entry name" value="RNA_pol_sigma_r3/r4-like"/>
</dbReference>
<dbReference type="GO" id="GO:0003700">
    <property type="term" value="F:DNA-binding transcription factor activity"/>
    <property type="evidence" value="ECO:0007669"/>
    <property type="project" value="InterPro"/>
</dbReference>
<proteinExistence type="predicted"/>
<dbReference type="RefSeq" id="WP_326124917.1">
    <property type="nucleotide sequence ID" value="NZ_JARSFG010000028.1"/>
</dbReference>
<dbReference type="AlphaFoldDB" id="A0AAW9NS42"/>
<name>A0AAW9NS42_9BACL</name>
<evidence type="ECO:0000259" key="1">
    <source>
        <dbReference type="Pfam" id="PF04545"/>
    </source>
</evidence>
<dbReference type="CDD" id="cd06171">
    <property type="entry name" value="Sigma70_r4"/>
    <property type="match status" value="1"/>
</dbReference>
<accession>A0AAW9NS42</accession>
<dbReference type="InterPro" id="IPR036388">
    <property type="entry name" value="WH-like_DNA-bd_sf"/>
</dbReference>
<keyword evidence="3" id="KW-1185">Reference proteome</keyword>
<dbReference type="SUPFAM" id="SSF88659">
    <property type="entry name" value="Sigma3 and sigma4 domains of RNA polymerase sigma factors"/>
    <property type="match status" value="1"/>
</dbReference>
<gene>
    <name evidence="2" type="ORF">P9B03_17765</name>
</gene>
<dbReference type="EMBL" id="JARSFG010000028">
    <property type="protein sequence ID" value="MEC1180345.1"/>
    <property type="molecule type" value="Genomic_DNA"/>
</dbReference>
<dbReference type="InterPro" id="IPR007630">
    <property type="entry name" value="RNA_pol_sigma70_r4"/>
</dbReference>
<keyword evidence="2" id="KW-0238">DNA-binding</keyword>
<comment type="caution">
    <text evidence="2">The sequence shown here is derived from an EMBL/GenBank/DDBJ whole genome shotgun (WGS) entry which is preliminary data.</text>
</comment>
<dbReference type="Pfam" id="PF04545">
    <property type="entry name" value="Sigma70_r4"/>
    <property type="match status" value="1"/>
</dbReference>
<dbReference type="GO" id="GO:0003677">
    <property type="term" value="F:DNA binding"/>
    <property type="evidence" value="ECO:0007669"/>
    <property type="project" value="UniProtKB-KW"/>
</dbReference>
<evidence type="ECO:0000313" key="2">
    <source>
        <dbReference type="EMBL" id="MEC1180345.1"/>
    </source>
</evidence>
<organism evidence="2 3">
    <name type="scientific">Metasolibacillus meyeri</name>
    <dbReference type="NCBI Taxonomy" id="1071052"/>
    <lineage>
        <taxon>Bacteria</taxon>
        <taxon>Bacillati</taxon>
        <taxon>Bacillota</taxon>
        <taxon>Bacilli</taxon>
        <taxon>Bacillales</taxon>
        <taxon>Caryophanaceae</taxon>
        <taxon>Metasolibacillus</taxon>
    </lineage>
</organism>
<protein>
    <submittedName>
        <fullName evidence="2">Sigma factor-like helix-turn-helix DNA-binding protein</fullName>
    </submittedName>
</protein>